<evidence type="ECO:0000256" key="9">
    <source>
        <dbReference type="ARBA" id="ARBA00025262"/>
    </source>
</evidence>
<keyword evidence="8" id="KW-1135">Mitochondrion nucleoid</keyword>
<dbReference type="AlphaFoldDB" id="F6ZIY5"/>
<keyword evidence="6" id="KW-0496">Mitochondrion</keyword>
<evidence type="ECO:0000256" key="2">
    <source>
        <dbReference type="ARBA" id="ARBA00009086"/>
    </source>
</evidence>
<reference evidence="10 11" key="1">
    <citation type="journal article" date="2007" name="Nature">
        <title>Genome of the marsupial Monodelphis domestica reveals innovation in non-coding sequences.</title>
        <authorList>
            <person name="Mikkelsen T.S."/>
            <person name="Wakefield M.J."/>
            <person name="Aken B."/>
            <person name="Amemiya C.T."/>
            <person name="Chang J.L."/>
            <person name="Duke S."/>
            <person name="Garber M."/>
            <person name="Gentles A.J."/>
            <person name="Goodstadt L."/>
            <person name="Heger A."/>
            <person name="Jurka J."/>
            <person name="Kamal M."/>
            <person name="Mauceli E."/>
            <person name="Searle S.M."/>
            <person name="Sharpe T."/>
            <person name="Baker M.L."/>
            <person name="Batzer M.A."/>
            <person name="Benos P.V."/>
            <person name="Belov K."/>
            <person name="Clamp M."/>
            <person name="Cook A."/>
            <person name="Cuff J."/>
            <person name="Das R."/>
            <person name="Davidow L."/>
            <person name="Deakin J.E."/>
            <person name="Fazzari M.J."/>
            <person name="Glass J.L."/>
            <person name="Grabherr M."/>
            <person name="Greally J.M."/>
            <person name="Gu W."/>
            <person name="Hore T.A."/>
            <person name="Huttley G.A."/>
            <person name="Kleber M."/>
            <person name="Jirtle R.L."/>
            <person name="Koina E."/>
            <person name="Lee J.T."/>
            <person name="Mahony S."/>
            <person name="Marra M.A."/>
            <person name="Miller R.D."/>
            <person name="Nicholls R.D."/>
            <person name="Oda M."/>
            <person name="Papenfuss A.T."/>
            <person name="Parra Z.E."/>
            <person name="Pollock D.D."/>
            <person name="Ray D.A."/>
            <person name="Schein J.E."/>
            <person name="Speed T.P."/>
            <person name="Thompson K."/>
            <person name="VandeBerg J.L."/>
            <person name="Wade C.M."/>
            <person name="Walker J.A."/>
            <person name="Waters P.D."/>
            <person name="Webber C."/>
            <person name="Weidman J.R."/>
            <person name="Xie X."/>
            <person name="Zody M.C."/>
            <person name="Baldwin J."/>
            <person name="Abdouelleil A."/>
            <person name="Abdulkadir J."/>
            <person name="Abebe A."/>
            <person name="Abera B."/>
            <person name="Abreu J."/>
            <person name="Acer S.C."/>
            <person name="Aftuck L."/>
            <person name="Alexander A."/>
            <person name="An P."/>
            <person name="Anderson E."/>
            <person name="Anderson S."/>
            <person name="Arachi H."/>
            <person name="Azer M."/>
            <person name="Bachantsang P."/>
            <person name="Barry A."/>
            <person name="Bayul T."/>
            <person name="Berlin A."/>
            <person name="Bessette D."/>
            <person name="Bloom T."/>
            <person name="Bloom T."/>
            <person name="Boguslavskiy L."/>
            <person name="Bonnet C."/>
            <person name="Boukhgalter B."/>
            <person name="Bourzgui I."/>
            <person name="Brown A."/>
            <person name="Cahill P."/>
            <person name="Channer S."/>
            <person name="Cheshatsang Y."/>
            <person name="Chuda L."/>
            <person name="Citroen M."/>
            <person name="Collymore A."/>
            <person name="Cooke P."/>
            <person name="Costello M."/>
            <person name="D'Aco K."/>
            <person name="Daza R."/>
            <person name="De Haan G."/>
            <person name="DeGray S."/>
            <person name="DeMaso C."/>
            <person name="Dhargay N."/>
            <person name="Dooley K."/>
            <person name="Dooley E."/>
            <person name="Doricent M."/>
            <person name="Dorje P."/>
            <person name="Dorjee K."/>
            <person name="Dupes A."/>
            <person name="Elong R."/>
            <person name="Falk J."/>
            <person name="Farina A."/>
            <person name="Faro S."/>
            <person name="Ferguson D."/>
            <person name="Fisher S."/>
            <person name="Foley C.D."/>
            <person name="Franke A."/>
            <person name="Friedrich D."/>
            <person name="Gadbois L."/>
            <person name="Gearin G."/>
            <person name="Gearin C.R."/>
            <person name="Giannoukos G."/>
            <person name="Goode T."/>
            <person name="Graham J."/>
            <person name="Grandbois E."/>
            <person name="Grewal S."/>
            <person name="Gyaltsen K."/>
            <person name="Hafez N."/>
            <person name="Hagos B."/>
            <person name="Hall J."/>
            <person name="Henson C."/>
            <person name="Hollinger A."/>
            <person name="Honan T."/>
            <person name="Huard M.D."/>
            <person name="Hughes L."/>
            <person name="Hurhula B."/>
            <person name="Husby M.E."/>
            <person name="Kamat A."/>
            <person name="Kanga B."/>
            <person name="Kashin S."/>
            <person name="Khazanovich D."/>
            <person name="Kisner P."/>
            <person name="Lance K."/>
            <person name="Lara M."/>
            <person name="Lee W."/>
            <person name="Lennon N."/>
            <person name="Letendre F."/>
            <person name="LeVine R."/>
            <person name="Lipovsky A."/>
            <person name="Liu X."/>
            <person name="Liu J."/>
            <person name="Liu S."/>
            <person name="Lokyitsang T."/>
            <person name="Lokyitsang Y."/>
            <person name="Lubonja R."/>
            <person name="Lui A."/>
            <person name="MacDonald P."/>
            <person name="Magnisalis V."/>
            <person name="Maru K."/>
            <person name="Matthews C."/>
            <person name="McCusker W."/>
            <person name="McDonough S."/>
            <person name="Mehta T."/>
            <person name="Meldrim J."/>
            <person name="Meneus L."/>
            <person name="Mihai O."/>
            <person name="Mihalev A."/>
            <person name="Mihova T."/>
            <person name="Mittelman R."/>
            <person name="Mlenga V."/>
            <person name="Montmayeur A."/>
            <person name="Mulrain L."/>
            <person name="Navidi A."/>
            <person name="Naylor J."/>
            <person name="Negash T."/>
            <person name="Nguyen T."/>
            <person name="Nguyen N."/>
            <person name="Nicol R."/>
            <person name="Norbu C."/>
            <person name="Norbu N."/>
            <person name="Novod N."/>
            <person name="O'Neill B."/>
            <person name="Osman S."/>
            <person name="Markiewicz E."/>
            <person name="Oyono O.L."/>
            <person name="Patti C."/>
            <person name="Phunkhang P."/>
            <person name="Pierre F."/>
            <person name="Priest M."/>
            <person name="Raghuraman S."/>
            <person name="Rege F."/>
            <person name="Reyes R."/>
            <person name="Rise C."/>
            <person name="Rogov P."/>
            <person name="Ross K."/>
            <person name="Ryan E."/>
            <person name="Settipalli S."/>
            <person name="Shea T."/>
            <person name="Sherpa N."/>
            <person name="Shi L."/>
            <person name="Shih D."/>
            <person name="Sparrow T."/>
            <person name="Spaulding J."/>
            <person name="Stalker J."/>
            <person name="Stange-Thomann N."/>
            <person name="Stavropoulos S."/>
            <person name="Stone C."/>
            <person name="Strader C."/>
            <person name="Tesfaye S."/>
            <person name="Thomson T."/>
            <person name="Thoulutsang Y."/>
            <person name="Thoulutsang D."/>
            <person name="Topham K."/>
            <person name="Topping I."/>
            <person name="Tsamla T."/>
            <person name="Vassiliev H."/>
            <person name="Vo A."/>
            <person name="Wangchuk T."/>
            <person name="Wangdi T."/>
            <person name="Weiand M."/>
            <person name="Wilkinson J."/>
            <person name="Wilson A."/>
            <person name="Yadav S."/>
            <person name="Young G."/>
            <person name="Yu Q."/>
            <person name="Zembek L."/>
            <person name="Zhong D."/>
            <person name="Zimmer A."/>
            <person name="Zwirko Z."/>
            <person name="Jaffe D.B."/>
            <person name="Alvarez P."/>
            <person name="Brockman W."/>
            <person name="Butler J."/>
            <person name="Chin C."/>
            <person name="Gnerre S."/>
            <person name="MacCallum I."/>
            <person name="Graves J.A."/>
            <person name="Ponting C.P."/>
            <person name="Breen M."/>
            <person name="Samollow P.B."/>
            <person name="Lander E.S."/>
            <person name="Lindblad-Toh K."/>
        </authorList>
    </citation>
    <scope>NUCLEOTIDE SEQUENCE [LARGE SCALE GENOMIC DNA]</scope>
</reference>
<evidence type="ECO:0000313" key="10">
    <source>
        <dbReference type="Ensembl" id="ENSMODP00000023970.3"/>
    </source>
</evidence>
<name>F6ZIY5_MONDO</name>
<dbReference type="HOGENOM" id="CLU_066790_0_0_1"/>
<reference evidence="10" key="3">
    <citation type="submission" date="2025-09" db="UniProtKB">
        <authorList>
            <consortium name="Ensembl"/>
        </authorList>
    </citation>
    <scope>IDENTIFICATION</scope>
</reference>
<dbReference type="FunCoup" id="F6ZIY5">
    <property type="interactions" value="399"/>
</dbReference>
<keyword evidence="11" id="KW-1185">Reference proteome</keyword>
<dbReference type="Gene3D" id="3.30.420.10">
    <property type="entry name" value="Ribonuclease H-like superfamily/Ribonuclease H"/>
    <property type="match status" value="1"/>
</dbReference>
<dbReference type="InterPro" id="IPR036397">
    <property type="entry name" value="RNaseH_sf"/>
</dbReference>
<dbReference type="Bgee" id="ENSMODG00000010535">
    <property type="expression patterns" value="Expressed in skeleton of lower jaw and 18 other cell types or tissues"/>
</dbReference>
<dbReference type="InterPro" id="IPR010994">
    <property type="entry name" value="RuvA_2-like"/>
</dbReference>
<dbReference type="GO" id="GO:0003676">
    <property type="term" value="F:nucleic acid binding"/>
    <property type="evidence" value="ECO:0007669"/>
    <property type="project" value="InterPro"/>
</dbReference>
<protein>
    <recommendedName>
        <fullName evidence="3">Transcription elongation factor, mitochondrial</fullName>
    </recommendedName>
</protein>
<comment type="similarity">
    <text evidence="2">Belongs to the TEFM family.</text>
</comment>
<dbReference type="GeneTree" id="ENSGT00390000010581"/>
<evidence type="ECO:0000256" key="5">
    <source>
        <dbReference type="ARBA" id="ARBA00023015"/>
    </source>
</evidence>
<evidence type="ECO:0000313" key="11">
    <source>
        <dbReference type="Proteomes" id="UP000002280"/>
    </source>
</evidence>
<dbReference type="GO" id="GO:0006392">
    <property type="term" value="P:transcription elongation by mitochondrial RNA polymerase"/>
    <property type="evidence" value="ECO:0007669"/>
    <property type="project" value="InterPro"/>
</dbReference>
<evidence type="ECO:0000256" key="3">
    <source>
        <dbReference type="ARBA" id="ARBA00017000"/>
    </source>
</evidence>
<proteinExistence type="inferred from homology"/>
<accession>F6ZIY5</accession>
<dbReference type="OMA" id="LILRTHY"/>
<dbReference type="GO" id="GO:0042645">
    <property type="term" value="C:mitochondrial nucleoid"/>
    <property type="evidence" value="ECO:0000318"/>
    <property type="project" value="GO_Central"/>
</dbReference>
<sequence length="368" mass="42708">NLWKTSLAVVLRLFLEGKWKHFPVMMCPSLYHSLHMSCCQRKSIAPVKKTDFVSVSSDESLKDTGKRLEDLYSSEEKSAILQVLNTASVNELGAFTFLRGRKSINIVKHREKHGPFQDLESLMEVPLFQYKSTVKVCDSILHPESKEKKKEKKILENSLGKFVRLGIERKKLKAAKSIVSIVFGNERIAWAHLDNTVMVLDWRQENNFKLMKETYMPAMYLKMISSVVSKIPEADFYILEKRTFSLQQTTLFPVTLHFHIVEAMLYSLLNKTFAQDGQHRVLSMNRNVVGKHFDLMLGTMRTSGMALVQQFLSDFPKQEKPWVSFPLENLVRYRSMMETDGRKIKEELWDSLLQAVAFYELFMFDPQS</sequence>
<comment type="subcellular location">
    <subcellularLocation>
        <location evidence="1">Mitochondrion matrix</location>
        <location evidence="1">Mitochondrion nucleoid</location>
    </subcellularLocation>
</comment>
<evidence type="ECO:0000256" key="4">
    <source>
        <dbReference type="ARBA" id="ARBA00022946"/>
    </source>
</evidence>
<dbReference type="PANTHER" id="PTHR21053:SF2">
    <property type="entry name" value="TRANSCRIPTION ELONGATION FACTOR, MITOCHONDRIAL"/>
    <property type="match status" value="1"/>
</dbReference>
<dbReference type="PANTHER" id="PTHR21053">
    <property type="entry name" value="TRANSCRIPTION ELONGATION FACTOR, MITOCHONDRIAL"/>
    <property type="match status" value="1"/>
</dbReference>
<keyword evidence="5" id="KW-0805">Transcription regulation</keyword>
<comment type="function">
    <text evidence="9">Transcription elongation factor which increases mitochondrial RNA polymerase processivity. Regulates transcription of the mitochondrial genome, including genes important for the oxidative phosphorylation machinery.</text>
</comment>
<dbReference type="Proteomes" id="UP000002280">
    <property type="component" value="Chromosome 1"/>
</dbReference>
<evidence type="ECO:0000256" key="6">
    <source>
        <dbReference type="ARBA" id="ARBA00023128"/>
    </source>
</evidence>
<dbReference type="SUPFAM" id="SSF47781">
    <property type="entry name" value="RuvA domain 2-like"/>
    <property type="match status" value="1"/>
</dbReference>
<evidence type="ECO:0000256" key="8">
    <source>
        <dbReference type="ARBA" id="ARBA00023271"/>
    </source>
</evidence>
<keyword evidence="7" id="KW-0804">Transcription</keyword>
<evidence type="ECO:0000256" key="7">
    <source>
        <dbReference type="ARBA" id="ARBA00023163"/>
    </source>
</evidence>
<dbReference type="InParanoid" id="F6ZIY5"/>
<dbReference type="InterPro" id="IPR039150">
    <property type="entry name" value="TEFM"/>
</dbReference>
<organism evidence="10 11">
    <name type="scientific">Monodelphis domestica</name>
    <name type="common">Gray short-tailed opossum</name>
    <dbReference type="NCBI Taxonomy" id="13616"/>
    <lineage>
        <taxon>Eukaryota</taxon>
        <taxon>Metazoa</taxon>
        <taxon>Chordata</taxon>
        <taxon>Craniata</taxon>
        <taxon>Vertebrata</taxon>
        <taxon>Euteleostomi</taxon>
        <taxon>Mammalia</taxon>
        <taxon>Metatheria</taxon>
        <taxon>Didelphimorphia</taxon>
        <taxon>Didelphidae</taxon>
        <taxon>Monodelphis</taxon>
    </lineage>
</organism>
<reference evidence="10" key="2">
    <citation type="submission" date="2025-08" db="UniProtKB">
        <authorList>
            <consortium name="Ensembl"/>
        </authorList>
    </citation>
    <scope>IDENTIFICATION</scope>
</reference>
<dbReference type="Pfam" id="PF12836">
    <property type="entry name" value="HHH_3"/>
    <property type="match status" value="1"/>
</dbReference>
<dbReference type="Ensembl" id="ENSMODT00000024394.3">
    <property type="protein sequence ID" value="ENSMODP00000023970.3"/>
    <property type="gene ID" value="ENSMODG00000010535.3"/>
</dbReference>
<keyword evidence="4" id="KW-0809">Transit peptide</keyword>
<evidence type="ECO:0000256" key="1">
    <source>
        <dbReference type="ARBA" id="ARBA00004436"/>
    </source>
</evidence>
<dbReference type="STRING" id="13616.ENSMODP00000023970"/>